<keyword evidence="2" id="KW-1185">Reference proteome</keyword>
<organism evidence="1 2">
    <name type="scientific">Hyalomma asiaticum</name>
    <name type="common">Tick</name>
    <dbReference type="NCBI Taxonomy" id="266040"/>
    <lineage>
        <taxon>Eukaryota</taxon>
        <taxon>Metazoa</taxon>
        <taxon>Ecdysozoa</taxon>
        <taxon>Arthropoda</taxon>
        <taxon>Chelicerata</taxon>
        <taxon>Arachnida</taxon>
        <taxon>Acari</taxon>
        <taxon>Parasitiformes</taxon>
        <taxon>Ixodida</taxon>
        <taxon>Ixodoidea</taxon>
        <taxon>Ixodidae</taxon>
        <taxon>Hyalomminae</taxon>
        <taxon>Hyalomma</taxon>
    </lineage>
</organism>
<sequence>MKWRPRGVDKRTLSLHAPLPRLLTLSWWWSAGCPLSYGVGQRTWDFSQASPWALPLGCLSFSLGVKAARVALALRRCQEEEERALVSEEGLAALDALRWRLVMKSALDSRAVAVAVDDCTLLCSRGNTNLCRCVSSTCAAVVRECRVQ</sequence>
<name>A0ACB7TCW9_HYAAI</name>
<proteinExistence type="predicted"/>
<protein>
    <submittedName>
        <fullName evidence="1">Uncharacterized protein</fullName>
    </submittedName>
</protein>
<dbReference type="EMBL" id="CM023481">
    <property type="protein sequence ID" value="KAH6944855.1"/>
    <property type="molecule type" value="Genomic_DNA"/>
</dbReference>
<dbReference type="Proteomes" id="UP000821845">
    <property type="component" value="Chromosome 1"/>
</dbReference>
<comment type="caution">
    <text evidence="1">The sequence shown here is derived from an EMBL/GenBank/DDBJ whole genome shotgun (WGS) entry which is preliminary data.</text>
</comment>
<accession>A0ACB7TCW9</accession>
<reference evidence="1" key="1">
    <citation type="submission" date="2020-05" db="EMBL/GenBank/DDBJ databases">
        <title>Large-scale comparative analyses of tick genomes elucidate their genetic diversity and vector capacities.</title>
        <authorList>
            <person name="Jia N."/>
            <person name="Wang J."/>
            <person name="Shi W."/>
            <person name="Du L."/>
            <person name="Sun Y."/>
            <person name="Zhan W."/>
            <person name="Jiang J."/>
            <person name="Wang Q."/>
            <person name="Zhang B."/>
            <person name="Ji P."/>
            <person name="Sakyi L.B."/>
            <person name="Cui X."/>
            <person name="Yuan T."/>
            <person name="Jiang B."/>
            <person name="Yang W."/>
            <person name="Lam T.T.-Y."/>
            <person name="Chang Q."/>
            <person name="Ding S."/>
            <person name="Wang X."/>
            <person name="Zhu J."/>
            <person name="Ruan X."/>
            <person name="Zhao L."/>
            <person name="Wei J."/>
            <person name="Que T."/>
            <person name="Du C."/>
            <person name="Cheng J."/>
            <person name="Dai P."/>
            <person name="Han X."/>
            <person name="Huang E."/>
            <person name="Gao Y."/>
            <person name="Liu J."/>
            <person name="Shao H."/>
            <person name="Ye R."/>
            <person name="Li L."/>
            <person name="Wei W."/>
            <person name="Wang X."/>
            <person name="Wang C."/>
            <person name="Yang T."/>
            <person name="Huo Q."/>
            <person name="Li W."/>
            <person name="Guo W."/>
            <person name="Chen H."/>
            <person name="Zhou L."/>
            <person name="Ni X."/>
            <person name="Tian J."/>
            <person name="Zhou Y."/>
            <person name="Sheng Y."/>
            <person name="Liu T."/>
            <person name="Pan Y."/>
            <person name="Xia L."/>
            <person name="Li J."/>
            <person name="Zhao F."/>
            <person name="Cao W."/>
        </authorList>
    </citation>
    <scope>NUCLEOTIDE SEQUENCE</scope>
    <source>
        <strain evidence="1">Hyas-2018</strain>
    </source>
</reference>
<evidence type="ECO:0000313" key="2">
    <source>
        <dbReference type="Proteomes" id="UP000821845"/>
    </source>
</evidence>
<evidence type="ECO:0000313" key="1">
    <source>
        <dbReference type="EMBL" id="KAH6944855.1"/>
    </source>
</evidence>
<gene>
    <name evidence="1" type="ORF">HPB50_005586</name>
</gene>